<keyword evidence="3" id="KW-0227">DNA damage</keyword>
<dbReference type="InterPro" id="IPR005122">
    <property type="entry name" value="Uracil-DNA_glycosylase-like"/>
</dbReference>
<keyword evidence="12" id="KW-1185">Reference proteome</keyword>
<dbReference type="STRING" id="1406858.GCA_000710895_01160"/>
<dbReference type="GO" id="GO:0006284">
    <property type="term" value="P:base-excision repair"/>
    <property type="evidence" value="ECO:0007669"/>
    <property type="project" value="InterPro"/>
</dbReference>
<evidence type="ECO:0000256" key="9">
    <source>
        <dbReference type="ARBA" id="ARBA00023887"/>
    </source>
</evidence>
<evidence type="ECO:0000313" key="11">
    <source>
        <dbReference type="EMBL" id="SUA73381.1"/>
    </source>
</evidence>
<evidence type="ECO:0000256" key="7">
    <source>
        <dbReference type="ARBA" id="ARBA00023204"/>
    </source>
</evidence>
<dbReference type="Gene3D" id="3.40.470.10">
    <property type="entry name" value="Uracil-DNA glycosylase-like domain"/>
    <property type="match status" value="1"/>
</dbReference>
<gene>
    <name evidence="11" type="ORF">NCTC1934_00820</name>
</gene>
<keyword evidence="7" id="KW-0234">DNA repair</keyword>
<evidence type="ECO:0000256" key="2">
    <source>
        <dbReference type="ARBA" id="ARBA00022723"/>
    </source>
</evidence>
<accession>A0A378YA47</accession>
<evidence type="ECO:0000256" key="4">
    <source>
        <dbReference type="ARBA" id="ARBA00022801"/>
    </source>
</evidence>
<keyword evidence="6" id="KW-0411">Iron-sulfur</keyword>
<protein>
    <recommendedName>
        <fullName evidence="9">Type-5 uracil-DNA glycosylase</fullName>
    </recommendedName>
</protein>
<dbReference type="OrthoDB" id="9787663at2"/>
<evidence type="ECO:0000256" key="3">
    <source>
        <dbReference type="ARBA" id="ARBA00022763"/>
    </source>
</evidence>
<keyword evidence="2" id="KW-0479">Metal-binding</keyword>
<sequence length="260" mass="28085">MPGCPISACHGTVLRAAWLAGTVFRTISDMEDDLVECRACPRLVAWRERVADEKRAAFRDEAYWGRPVPGYGPDDAKLLVVGLAPAAHGGNRTGRMFTGDRSGDVLYAAMHAVGLANQPTAVHRGDGLRLLGARVTAPVHCAPPDNKPTTTERDTCRRWLIAELDLLAPTLRSIVVLGGWGWQALLPTLAQSGWALPKPRPKFGHGVHTTITPAHPDRTPLHLFGSYHVSQQNTFTGRLTPAMLEAVLAEAKSAAGLDDR</sequence>
<proteinExistence type="inferred from homology"/>
<dbReference type="InterPro" id="IPR036895">
    <property type="entry name" value="Uracil-DNA_glycosylase-like_sf"/>
</dbReference>
<dbReference type="EMBL" id="UGRY01000002">
    <property type="protein sequence ID" value="SUA73381.1"/>
    <property type="molecule type" value="Genomic_DNA"/>
</dbReference>
<dbReference type="AlphaFoldDB" id="A0A378YA47"/>
<dbReference type="CDD" id="cd10031">
    <property type="entry name" value="UDG-F5_TTUDGB_like"/>
    <property type="match status" value="1"/>
</dbReference>
<evidence type="ECO:0000259" key="10">
    <source>
        <dbReference type="SMART" id="SM00986"/>
    </source>
</evidence>
<dbReference type="PANTHER" id="PTHR33693">
    <property type="entry name" value="TYPE-5 URACIL-DNA GLYCOSYLASE"/>
    <property type="match status" value="1"/>
</dbReference>
<evidence type="ECO:0000256" key="8">
    <source>
        <dbReference type="ARBA" id="ARBA00023779"/>
    </source>
</evidence>
<organism evidence="11 12">
    <name type="scientific">Nocardia otitidiscaviarum</name>
    <dbReference type="NCBI Taxonomy" id="1823"/>
    <lineage>
        <taxon>Bacteria</taxon>
        <taxon>Bacillati</taxon>
        <taxon>Actinomycetota</taxon>
        <taxon>Actinomycetes</taxon>
        <taxon>Mycobacteriales</taxon>
        <taxon>Nocardiaceae</taxon>
        <taxon>Nocardia</taxon>
    </lineage>
</organism>
<dbReference type="GO" id="GO:0033958">
    <property type="term" value="F:DNA-deoxyinosine glycosylase activity"/>
    <property type="evidence" value="ECO:0007669"/>
    <property type="project" value="InterPro"/>
</dbReference>
<feature type="domain" description="Uracil-DNA glycosylase-like" evidence="10">
    <location>
        <begin position="69"/>
        <end position="248"/>
    </location>
</feature>
<evidence type="ECO:0000313" key="12">
    <source>
        <dbReference type="Proteomes" id="UP000255467"/>
    </source>
</evidence>
<evidence type="ECO:0000256" key="5">
    <source>
        <dbReference type="ARBA" id="ARBA00023004"/>
    </source>
</evidence>
<keyword evidence="1" id="KW-0004">4Fe-4S</keyword>
<reference evidence="11 12" key="1">
    <citation type="submission" date="2018-06" db="EMBL/GenBank/DDBJ databases">
        <authorList>
            <consortium name="Pathogen Informatics"/>
            <person name="Doyle S."/>
        </authorList>
    </citation>
    <scope>NUCLEOTIDE SEQUENCE [LARGE SCALE GENOMIC DNA]</scope>
    <source>
        <strain evidence="11 12">NCTC1934</strain>
    </source>
</reference>
<dbReference type="GO" id="GO:0051539">
    <property type="term" value="F:4 iron, 4 sulfur cluster binding"/>
    <property type="evidence" value="ECO:0007669"/>
    <property type="project" value="UniProtKB-KW"/>
</dbReference>
<dbReference type="SMART" id="SM00986">
    <property type="entry name" value="UDG"/>
    <property type="match status" value="1"/>
</dbReference>
<keyword evidence="5" id="KW-0408">Iron</keyword>
<dbReference type="Pfam" id="PF03167">
    <property type="entry name" value="UDG"/>
    <property type="match status" value="1"/>
</dbReference>
<keyword evidence="4" id="KW-0378">Hydrolase</keyword>
<dbReference type="GO" id="GO:0046872">
    <property type="term" value="F:metal ion binding"/>
    <property type="evidence" value="ECO:0007669"/>
    <property type="project" value="UniProtKB-KW"/>
</dbReference>
<dbReference type="SUPFAM" id="SSF52141">
    <property type="entry name" value="Uracil-DNA glycosylase-like"/>
    <property type="match status" value="1"/>
</dbReference>
<dbReference type="SMART" id="SM00987">
    <property type="entry name" value="UreE_C"/>
    <property type="match status" value="1"/>
</dbReference>
<dbReference type="Proteomes" id="UP000255467">
    <property type="component" value="Unassembled WGS sequence"/>
</dbReference>
<evidence type="ECO:0000256" key="6">
    <source>
        <dbReference type="ARBA" id="ARBA00023014"/>
    </source>
</evidence>
<dbReference type="InterPro" id="IPR051536">
    <property type="entry name" value="UDG_Type-4/5"/>
</dbReference>
<dbReference type="GO" id="GO:0004844">
    <property type="term" value="F:uracil DNA N-glycosylase activity"/>
    <property type="evidence" value="ECO:0007669"/>
    <property type="project" value="InterPro"/>
</dbReference>
<evidence type="ECO:0000256" key="1">
    <source>
        <dbReference type="ARBA" id="ARBA00022485"/>
    </source>
</evidence>
<dbReference type="PANTHER" id="PTHR33693:SF3">
    <property type="entry name" value="TYPE-5 URACIL-DNA GLYCOSYLASE"/>
    <property type="match status" value="1"/>
</dbReference>
<name>A0A378YA47_9NOCA</name>
<comment type="similarity">
    <text evidence="8">Belongs to the uracil-DNA glycosylase (UDG) superfamily. Type 5 (UDGb) family.</text>
</comment>
<dbReference type="InterPro" id="IPR044147">
    <property type="entry name" value="UdgB-like"/>
</dbReference>